<reference evidence="1 2" key="1">
    <citation type="submission" date="2019-03" db="EMBL/GenBank/DDBJ databases">
        <title>Single cell metagenomics reveals metabolic interactions within the superorganism composed of flagellate Streblomastix strix and complex community of Bacteroidetes bacteria on its surface.</title>
        <authorList>
            <person name="Treitli S.C."/>
            <person name="Kolisko M."/>
            <person name="Husnik F."/>
            <person name="Keeling P."/>
            <person name="Hampl V."/>
        </authorList>
    </citation>
    <scope>NUCLEOTIDE SEQUENCE [LARGE SCALE GENOMIC DNA]</scope>
    <source>
        <strain evidence="1">ST1C</strain>
    </source>
</reference>
<accession>A0A5J4U0Z9</accession>
<dbReference type="Proteomes" id="UP000324800">
    <property type="component" value="Unassembled WGS sequence"/>
</dbReference>
<dbReference type="EMBL" id="SNRW01021716">
    <property type="protein sequence ID" value="KAA6364386.1"/>
    <property type="molecule type" value="Genomic_DNA"/>
</dbReference>
<evidence type="ECO:0000313" key="2">
    <source>
        <dbReference type="Proteomes" id="UP000324800"/>
    </source>
</evidence>
<evidence type="ECO:0000313" key="1">
    <source>
        <dbReference type="EMBL" id="KAA6364386.1"/>
    </source>
</evidence>
<feature type="non-terminal residue" evidence="1">
    <location>
        <position position="89"/>
    </location>
</feature>
<sequence length="89" mass="9905">MGPARKNRDMVKDQIVIIIKQTVIQELEFAKAFVVHELSVSFSFIIGTSCYSSALLNVQTSELSVCPKFPRVGTSQCGWTNEELISLPE</sequence>
<dbReference type="AlphaFoldDB" id="A0A5J4U0Z9"/>
<organism evidence="1 2">
    <name type="scientific">Streblomastix strix</name>
    <dbReference type="NCBI Taxonomy" id="222440"/>
    <lineage>
        <taxon>Eukaryota</taxon>
        <taxon>Metamonada</taxon>
        <taxon>Preaxostyla</taxon>
        <taxon>Oxymonadida</taxon>
        <taxon>Streblomastigidae</taxon>
        <taxon>Streblomastix</taxon>
    </lineage>
</organism>
<protein>
    <submittedName>
        <fullName evidence="1">Uncharacterized protein</fullName>
    </submittedName>
</protein>
<comment type="caution">
    <text evidence="1">The sequence shown here is derived from an EMBL/GenBank/DDBJ whole genome shotgun (WGS) entry which is preliminary data.</text>
</comment>
<proteinExistence type="predicted"/>
<gene>
    <name evidence="1" type="ORF">EZS28_040087</name>
</gene>
<name>A0A5J4U0Z9_9EUKA</name>